<dbReference type="Proteomes" id="UP000266861">
    <property type="component" value="Unassembled WGS sequence"/>
</dbReference>
<accession>A0A397G4K3</accession>
<evidence type="ECO:0000259" key="1">
    <source>
        <dbReference type="PROSITE" id="PS51886"/>
    </source>
</evidence>
<reference evidence="2 3" key="1">
    <citation type="submission" date="2018-08" db="EMBL/GenBank/DDBJ databases">
        <title>Genome and evolution of the arbuscular mycorrhizal fungus Diversispora epigaea (formerly Glomus versiforme) and its bacterial endosymbionts.</title>
        <authorList>
            <person name="Sun X."/>
            <person name="Fei Z."/>
            <person name="Harrison M."/>
        </authorList>
    </citation>
    <scope>NUCLEOTIDE SEQUENCE [LARGE SCALE GENOMIC DNA]</scope>
    <source>
        <strain evidence="2 3">IT104</strain>
    </source>
</reference>
<gene>
    <name evidence="2" type="ORF">Glove_700g26</name>
</gene>
<sequence length="284" mass="32866">MSLSNISPIHLVNNNASCLRLKFAQIYLKNILISILKRDDLQLEEGKIWEYVIEWGKSKNQLPTNLDKWTSDNFLSLKETLKGCLSHIRYFSFSNEDVVERIYPYQKLLEHQLFSDINVKFIISSKKISLIVLPSRKILNATLPTRNTSIPLSSDIITNEHALKISSWIDRREIPYIENNPYEFQLLVRGSGNGFDVNTIFNICDKVSKTIIILKVKGTGEILGGYNPLKWDRNRNLYKLTKADVIAYSKPIRSSEFISSSWLISEKSLFSVEEYEVFKILPRK</sequence>
<proteinExistence type="predicted"/>
<organism evidence="2 3">
    <name type="scientific">Diversispora epigaea</name>
    <dbReference type="NCBI Taxonomy" id="1348612"/>
    <lineage>
        <taxon>Eukaryota</taxon>
        <taxon>Fungi</taxon>
        <taxon>Fungi incertae sedis</taxon>
        <taxon>Mucoromycota</taxon>
        <taxon>Glomeromycotina</taxon>
        <taxon>Glomeromycetes</taxon>
        <taxon>Diversisporales</taxon>
        <taxon>Diversisporaceae</taxon>
        <taxon>Diversispora</taxon>
    </lineage>
</organism>
<dbReference type="InterPro" id="IPR006571">
    <property type="entry name" value="TLDc_dom"/>
</dbReference>
<protein>
    <recommendedName>
        <fullName evidence="1">TLDc domain-containing protein</fullName>
    </recommendedName>
</protein>
<dbReference type="OrthoDB" id="2355501at2759"/>
<evidence type="ECO:0000313" key="3">
    <source>
        <dbReference type="Proteomes" id="UP000266861"/>
    </source>
</evidence>
<dbReference type="AlphaFoldDB" id="A0A397G4K3"/>
<name>A0A397G4K3_9GLOM</name>
<comment type="caution">
    <text evidence="2">The sequence shown here is derived from an EMBL/GenBank/DDBJ whole genome shotgun (WGS) entry which is preliminary data.</text>
</comment>
<dbReference type="EMBL" id="PQFF01000560">
    <property type="protein sequence ID" value="RHZ44999.1"/>
    <property type="molecule type" value="Genomic_DNA"/>
</dbReference>
<feature type="domain" description="TLDc" evidence="1">
    <location>
        <begin position="155"/>
        <end position="284"/>
    </location>
</feature>
<dbReference type="PROSITE" id="PS51886">
    <property type="entry name" value="TLDC"/>
    <property type="match status" value="1"/>
</dbReference>
<keyword evidence="3" id="KW-1185">Reference proteome</keyword>
<dbReference type="Pfam" id="PF07534">
    <property type="entry name" value="TLD"/>
    <property type="match status" value="1"/>
</dbReference>
<evidence type="ECO:0000313" key="2">
    <source>
        <dbReference type="EMBL" id="RHZ44999.1"/>
    </source>
</evidence>